<comment type="caution">
    <text evidence="3">The sequence shown here is derived from an EMBL/GenBank/DDBJ whole genome shotgun (WGS) entry which is preliminary data.</text>
</comment>
<gene>
    <name evidence="3" type="ORF">B0T10DRAFT_497905</name>
</gene>
<keyword evidence="4" id="KW-1185">Reference proteome</keyword>
<dbReference type="CDD" id="cd00067">
    <property type="entry name" value="GAL4"/>
    <property type="match status" value="1"/>
</dbReference>
<evidence type="ECO:0000313" key="4">
    <source>
        <dbReference type="Proteomes" id="UP000777438"/>
    </source>
</evidence>
<dbReference type="GO" id="GO:0000981">
    <property type="term" value="F:DNA-binding transcription factor activity, RNA polymerase II-specific"/>
    <property type="evidence" value="ECO:0007669"/>
    <property type="project" value="InterPro"/>
</dbReference>
<accession>A0A9P8VWA8</accession>
<sequence>MPGVPSGKGCDACRKQKKKCDQAKPACARCTRLSIACVGGGQQRYKFKVQVLEAESEPVKMVTKKVRIQKTNPLAVMPRSRTMAIATVFVSRLAVDDLRYDIQTYGTFLRYIPQRIGKNAALDAAVDAFATGFSTLHSDAYGLEAFQKYGHALKALGECLDDPVRGQTPETMCAIYLIMVVQGWIGLPGAPSSASHGEGLAYLLKAMADKDWSGAFEMEMLVAMCVPVIMESVVNPRIKLNPWFHKMLDRFRGPDGPPHPDYQRIKRLNPDVFSSISLRSLSRYPAYFKDPIANHLDIFSSYHLLRIDCQKLQRKCTHVTDKDLATRPGFTYVRVQHGLRVAYNIALTLALLLNTILQQFDPSDTSLVNESKSCINEIIRQAEEAYDLRPLGSSHVPISLTTAWAVSKDETLKDHMTRLMLEYQTDFGSSCDWVKMGGWWKLTLDKLHRKIARRNIDPALLPISAESEELMSTIDGDCAMQ</sequence>
<keyword evidence="1" id="KW-0539">Nucleus</keyword>
<dbReference type="AlphaFoldDB" id="A0A9P8VWA8"/>
<dbReference type="Gene3D" id="4.10.240.10">
    <property type="entry name" value="Zn(2)-C6 fungal-type DNA-binding domain"/>
    <property type="match status" value="1"/>
</dbReference>
<dbReference type="SMART" id="SM00066">
    <property type="entry name" value="GAL4"/>
    <property type="match status" value="1"/>
</dbReference>
<dbReference type="PROSITE" id="PS50048">
    <property type="entry name" value="ZN2_CY6_FUNGAL_2"/>
    <property type="match status" value="1"/>
</dbReference>
<dbReference type="PROSITE" id="PS00463">
    <property type="entry name" value="ZN2_CY6_FUNGAL_1"/>
    <property type="match status" value="1"/>
</dbReference>
<evidence type="ECO:0000313" key="3">
    <source>
        <dbReference type="EMBL" id="KAH6876374.1"/>
    </source>
</evidence>
<evidence type="ECO:0000259" key="2">
    <source>
        <dbReference type="PROSITE" id="PS50048"/>
    </source>
</evidence>
<reference evidence="3 4" key="1">
    <citation type="journal article" date="2021" name="Nat. Commun.">
        <title>Genetic determinants of endophytism in the Arabidopsis root mycobiome.</title>
        <authorList>
            <person name="Mesny F."/>
            <person name="Miyauchi S."/>
            <person name="Thiergart T."/>
            <person name="Pickel B."/>
            <person name="Atanasova L."/>
            <person name="Karlsson M."/>
            <person name="Huettel B."/>
            <person name="Barry K.W."/>
            <person name="Haridas S."/>
            <person name="Chen C."/>
            <person name="Bauer D."/>
            <person name="Andreopoulos W."/>
            <person name="Pangilinan J."/>
            <person name="LaButti K."/>
            <person name="Riley R."/>
            <person name="Lipzen A."/>
            <person name="Clum A."/>
            <person name="Drula E."/>
            <person name="Henrissat B."/>
            <person name="Kohler A."/>
            <person name="Grigoriev I.V."/>
            <person name="Martin F.M."/>
            <person name="Hacquard S."/>
        </authorList>
    </citation>
    <scope>NUCLEOTIDE SEQUENCE [LARGE SCALE GENOMIC DNA]</scope>
    <source>
        <strain evidence="3 4">MPI-CAGE-CH-0241</strain>
    </source>
</reference>
<feature type="domain" description="Zn(2)-C6 fungal-type" evidence="2">
    <location>
        <begin position="9"/>
        <end position="38"/>
    </location>
</feature>
<name>A0A9P8VWA8_9HYPO</name>
<organism evidence="3 4">
    <name type="scientific">Thelonectria olida</name>
    <dbReference type="NCBI Taxonomy" id="1576542"/>
    <lineage>
        <taxon>Eukaryota</taxon>
        <taxon>Fungi</taxon>
        <taxon>Dikarya</taxon>
        <taxon>Ascomycota</taxon>
        <taxon>Pezizomycotina</taxon>
        <taxon>Sordariomycetes</taxon>
        <taxon>Hypocreomycetidae</taxon>
        <taxon>Hypocreales</taxon>
        <taxon>Nectriaceae</taxon>
        <taxon>Thelonectria</taxon>
    </lineage>
</organism>
<proteinExistence type="predicted"/>
<protein>
    <recommendedName>
        <fullName evidence="2">Zn(2)-C6 fungal-type domain-containing protein</fullName>
    </recommendedName>
</protein>
<dbReference type="SUPFAM" id="SSF57701">
    <property type="entry name" value="Zn2/Cys6 DNA-binding domain"/>
    <property type="match status" value="1"/>
</dbReference>
<dbReference type="GO" id="GO:0008270">
    <property type="term" value="F:zinc ion binding"/>
    <property type="evidence" value="ECO:0007669"/>
    <property type="project" value="InterPro"/>
</dbReference>
<dbReference type="Pfam" id="PF00172">
    <property type="entry name" value="Zn_clus"/>
    <property type="match status" value="1"/>
</dbReference>
<dbReference type="EMBL" id="JAGPYM010000035">
    <property type="protein sequence ID" value="KAH6876374.1"/>
    <property type="molecule type" value="Genomic_DNA"/>
</dbReference>
<dbReference type="InterPro" id="IPR001138">
    <property type="entry name" value="Zn2Cys6_DnaBD"/>
</dbReference>
<dbReference type="InterPro" id="IPR036864">
    <property type="entry name" value="Zn2-C6_fun-type_DNA-bd_sf"/>
</dbReference>
<dbReference type="InterPro" id="IPR053178">
    <property type="entry name" value="Osmoadaptation_assoc"/>
</dbReference>
<evidence type="ECO:0000256" key="1">
    <source>
        <dbReference type="ARBA" id="ARBA00023242"/>
    </source>
</evidence>
<dbReference type="PANTHER" id="PTHR38111">
    <property type="entry name" value="ZN(2)-C6 FUNGAL-TYPE DOMAIN-CONTAINING PROTEIN-RELATED"/>
    <property type="match status" value="1"/>
</dbReference>
<dbReference type="OrthoDB" id="4314040at2759"/>
<dbReference type="PANTHER" id="PTHR38111:SF11">
    <property type="entry name" value="TRANSCRIPTION FACTOR DOMAIN-CONTAINING PROTEIN-RELATED"/>
    <property type="match status" value="1"/>
</dbReference>
<dbReference type="Proteomes" id="UP000777438">
    <property type="component" value="Unassembled WGS sequence"/>
</dbReference>